<evidence type="ECO:0000313" key="5">
    <source>
        <dbReference type="EMBL" id="GLQ74106.1"/>
    </source>
</evidence>
<accession>A0AAV5NTR5</accession>
<evidence type="ECO:0000256" key="3">
    <source>
        <dbReference type="SAM" id="SignalP"/>
    </source>
</evidence>
<evidence type="ECO:0000256" key="2">
    <source>
        <dbReference type="ARBA" id="ARBA00022729"/>
    </source>
</evidence>
<feature type="signal peptide" evidence="3">
    <location>
        <begin position="1"/>
        <end position="20"/>
    </location>
</feature>
<reference evidence="6" key="1">
    <citation type="journal article" date="2019" name="Int. J. Syst. Evol. Microbiol.">
        <title>The Global Catalogue of Microorganisms (GCM) 10K type strain sequencing project: providing services to taxonomists for standard genome sequencing and annotation.</title>
        <authorList>
            <consortium name="The Broad Institute Genomics Platform"/>
            <consortium name="The Broad Institute Genome Sequencing Center for Infectious Disease"/>
            <person name="Wu L."/>
            <person name="Ma J."/>
        </authorList>
    </citation>
    <scope>NUCLEOTIDE SEQUENCE [LARGE SCALE GENOMIC DNA]</scope>
    <source>
        <strain evidence="6">NBRC 15640</strain>
    </source>
</reference>
<evidence type="ECO:0000313" key="6">
    <source>
        <dbReference type="Proteomes" id="UP001156690"/>
    </source>
</evidence>
<dbReference type="GO" id="GO:0030313">
    <property type="term" value="C:cell envelope"/>
    <property type="evidence" value="ECO:0007669"/>
    <property type="project" value="UniProtKB-SubCell"/>
</dbReference>
<dbReference type="Gene3D" id="1.20.1420.20">
    <property type="entry name" value="M75 peptidase, HXXE motif"/>
    <property type="match status" value="1"/>
</dbReference>
<feature type="chain" id="PRO_5043573997" evidence="3">
    <location>
        <begin position="21"/>
        <end position="361"/>
    </location>
</feature>
<dbReference type="Proteomes" id="UP001156690">
    <property type="component" value="Unassembled WGS sequence"/>
</dbReference>
<keyword evidence="6" id="KW-1185">Reference proteome</keyword>
<feature type="domain" description="Imelysin-like" evidence="4">
    <location>
        <begin position="87"/>
        <end position="340"/>
    </location>
</feature>
<proteinExistence type="predicted"/>
<dbReference type="InterPro" id="IPR038352">
    <property type="entry name" value="Imelysin_sf"/>
</dbReference>
<evidence type="ECO:0000259" key="4">
    <source>
        <dbReference type="Pfam" id="PF09375"/>
    </source>
</evidence>
<comment type="subcellular location">
    <subcellularLocation>
        <location evidence="1">Cell envelope</location>
    </subcellularLocation>
</comment>
<dbReference type="InterPro" id="IPR018976">
    <property type="entry name" value="Imelysin-like"/>
</dbReference>
<sequence>MKKTLSLCLLALAGCQSNDAESPQAVMVQSGDNGSAVAYDPATKDYAGSHASEAVYEVEKEAAFLLLAESKLQALRWQQYCLSQDLSEEALKSVWHSTMISWMALQGQERGPEDALNESWNMQFWPDKKNTTGRKMSALVKSNQVWTAEEISTKSVTVQGLGAIEWLLYDSASPISTDKGKTCQSGLAISENIANRAQVIAQAWEENPWRSLDSNKWNSEYLSLLSNQLEYSLKKMSRPLAKIGNPRPYFSESWRSQTSLSNLKANVKALQSLHLAHGYGLDNQLRQRGREALANAIVEQFELTLDTWPEDASLFVQLKSKEGYQSTLAQYNKLDHLKYLIHEEVAIELGVVVGFNATDGD</sequence>
<dbReference type="CDD" id="cd14659">
    <property type="entry name" value="Imelysin-like_IPPA"/>
    <property type="match status" value="1"/>
</dbReference>
<protein>
    <submittedName>
        <fullName evidence="5">Iron-regulated protein A</fullName>
    </submittedName>
</protein>
<name>A0AAV5NTR5_9VIBR</name>
<dbReference type="InterPro" id="IPR034984">
    <property type="entry name" value="Imelysin-like_IPPA"/>
</dbReference>
<gene>
    <name evidence="5" type="ORF">GCM10007932_34670</name>
</gene>
<keyword evidence="2 3" id="KW-0732">Signal</keyword>
<dbReference type="RefSeq" id="WP_126607552.1">
    <property type="nucleotide sequence ID" value="NZ_AP025144.1"/>
</dbReference>
<organism evidence="5 6">
    <name type="scientific">Vibrio penaeicida</name>
    <dbReference type="NCBI Taxonomy" id="104609"/>
    <lineage>
        <taxon>Bacteria</taxon>
        <taxon>Pseudomonadati</taxon>
        <taxon>Pseudomonadota</taxon>
        <taxon>Gammaproteobacteria</taxon>
        <taxon>Vibrionales</taxon>
        <taxon>Vibrionaceae</taxon>
        <taxon>Vibrio</taxon>
    </lineage>
</organism>
<dbReference type="AlphaFoldDB" id="A0AAV5NTR5"/>
<dbReference type="Pfam" id="PF09375">
    <property type="entry name" value="Peptidase_M75"/>
    <property type="match status" value="1"/>
</dbReference>
<comment type="caution">
    <text evidence="5">The sequence shown here is derived from an EMBL/GenBank/DDBJ whole genome shotgun (WGS) entry which is preliminary data.</text>
</comment>
<dbReference type="PROSITE" id="PS51257">
    <property type="entry name" value="PROKAR_LIPOPROTEIN"/>
    <property type="match status" value="1"/>
</dbReference>
<evidence type="ECO:0000256" key="1">
    <source>
        <dbReference type="ARBA" id="ARBA00004196"/>
    </source>
</evidence>
<dbReference type="EMBL" id="BSNX01000052">
    <property type="protein sequence ID" value="GLQ74106.1"/>
    <property type="molecule type" value="Genomic_DNA"/>
</dbReference>